<protein>
    <submittedName>
        <fullName evidence="2">Maleylpyruvate isomerase</fullName>
    </submittedName>
</protein>
<sequence>MRRSWNGCISTAFRWTVVSPEAARSTPLDAARDALRLRQGLGARYDAPNAPVRELGWARRGAAYFALKLNELGDADLLRPSVVAGWSRQHVAACVGYHARALTRLTERARTGADLHLFPEPGQREAEIADGGTLPAGALRHLVTHADIHLTVEWRDLSVEDWDRPLDAWESEPATVRQTPWLRAREIWLQAVNLGNGGTLRDAPADFLRALIDERIAQLNAIEPALAASARHDGGSRIVVAGRVMEGRLHDLAHWLCGCGSGAKAGPGADEQQRIAALAPPALRPNADIVEKENSHA</sequence>
<dbReference type="GO" id="GO:0016853">
    <property type="term" value="F:isomerase activity"/>
    <property type="evidence" value="ECO:0007669"/>
    <property type="project" value="UniProtKB-KW"/>
</dbReference>
<dbReference type="SUPFAM" id="SSF109854">
    <property type="entry name" value="DinB/YfiT-like putative metalloenzymes"/>
    <property type="match status" value="1"/>
</dbReference>
<dbReference type="InterPro" id="IPR034660">
    <property type="entry name" value="DinB/YfiT-like"/>
</dbReference>
<dbReference type="GO" id="GO:0046872">
    <property type="term" value="F:metal ion binding"/>
    <property type="evidence" value="ECO:0007669"/>
    <property type="project" value="InterPro"/>
</dbReference>
<evidence type="ECO:0000313" key="2">
    <source>
        <dbReference type="EMBL" id="TLX43410.1"/>
    </source>
</evidence>
<reference evidence="2 3" key="1">
    <citation type="submission" date="2019-05" db="EMBL/GenBank/DDBJ databases">
        <authorList>
            <person name="Zhou X."/>
        </authorList>
    </citation>
    <scope>NUCLEOTIDE SEQUENCE [LARGE SCALE GENOMIC DNA]</scope>
    <source>
        <strain evidence="2 3">DSM 432</strain>
    </source>
</reference>
<dbReference type="Proteomes" id="UP000305131">
    <property type="component" value="Unassembled WGS sequence"/>
</dbReference>
<keyword evidence="2" id="KW-0670">Pyruvate</keyword>
<dbReference type="AlphaFoldDB" id="A0A6C1KGT8"/>
<proteinExistence type="predicted"/>
<evidence type="ECO:0000313" key="3">
    <source>
        <dbReference type="Proteomes" id="UP000305131"/>
    </source>
</evidence>
<dbReference type="EMBL" id="VAUP01000016">
    <property type="protein sequence ID" value="TLX43410.1"/>
    <property type="molecule type" value="Genomic_DNA"/>
</dbReference>
<dbReference type="InterPro" id="IPR024344">
    <property type="entry name" value="MDMPI_metal-binding"/>
</dbReference>
<comment type="caution">
    <text evidence="2">The sequence shown here is derived from an EMBL/GenBank/DDBJ whole genome shotgun (WGS) entry which is preliminary data.</text>
</comment>
<evidence type="ECO:0000259" key="1">
    <source>
        <dbReference type="Pfam" id="PF11716"/>
    </source>
</evidence>
<name>A0A6C1KGT8_XANAU</name>
<dbReference type="OrthoDB" id="7847787at2"/>
<dbReference type="Gene3D" id="1.20.120.450">
    <property type="entry name" value="dinb family like domain"/>
    <property type="match status" value="1"/>
</dbReference>
<accession>A0A6C1KGT8</accession>
<keyword evidence="2" id="KW-0413">Isomerase</keyword>
<gene>
    <name evidence="2" type="ORF">FBQ73_08375</name>
</gene>
<dbReference type="Pfam" id="PF11716">
    <property type="entry name" value="MDMPI_N"/>
    <property type="match status" value="1"/>
</dbReference>
<organism evidence="2 3">
    <name type="scientific">Xanthobacter autotrophicus</name>
    <dbReference type="NCBI Taxonomy" id="280"/>
    <lineage>
        <taxon>Bacteria</taxon>
        <taxon>Pseudomonadati</taxon>
        <taxon>Pseudomonadota</taxon>
        <taxon>Alphaproteobacteria</taxon>
        <taxon>Hyphomicrobiales</taxon>
        <taxon>Xanthobacteraceae</taxon>
        <taxon>Xanthobacter</taxon>
    </lineage>
</organism>
<feature type="domain" description="Mycothiol-dependent maleylpyruvate isomerase metal-binding" evidence="1">
    <location>
        <begin position="59"/>
        <end position="191"/>
    </location>
</feature>